<protein>
    <recommendedName>
        <fullName evidence="2">Pyridoxal phosphate homeostasis protein</fullName>
        <shortName evidence="2">PLP homeostasis protein</shortName>
    </recommendedName>
</protein>
<dbReference type="EMBL" id="JAVHNQ010000007">
    <property type="protein sequence ID" value="KAK6341641.1"/>
    <property type="molecule type" value="Genomic_DNA"/>
</dbReference>
<evidence type="ECO:0000256" key="3">
    <source>
        <dbReference type="RuleBase" id="RU004514"/>
    </source>
</evidence>
<reference evidence="5 6" key="1">
    <citation type="submission" date="2019-10" db="EMBL/GenBank/DDBJ databases">
        <authorList>
            <person name="Palmer J.M."/>
        </authorList>
    </citation>
    <scope>NUCLEOTIDE SEQUENCE [LARGE SCALE GENOMIC DNA]</scope>
    <source>
        <strain evidence="5 6">TWF696</strain>
    </source>
</reference>
<dbReference type="Proteomes" id="UP001375240">
    <property type="component" value="Unassembled WGS sequence"/>
</dbReference>
<comment type="similarity">
    <text evidence="2 3">Belongs to the pyridoxal phosphate-binding protein YggS/PROSC family.</text>
</comment>
<dbReference type="NCBIfam" id="TIGR00044">
    <property type="entry name" value="YggS family pyridoxal phosphate-dependent enzyme"/>
    <property type="match status" value="1"/>
</dbReference>
<dbReference type="InterPro" id="IPR011078">
    <property type="entry name" value="PyrdxlP_homeostasis"/>
</dbReference>
<dbReference type="PANTHER" id="PTHR10146:SF14">
    <property type="entry name" value="PYRIDOXAL PHOSPHATE HOMEOSTASIS PROTEIN"/>
    <property type="match status" value="1"/>
</dbReference>
<proteinExistence type="inferred from homology"/>
<dbReference type="InterPro" id="IPR029066">
    <property type="entry name" value="PLP-binding_barrel"/>
</dbReference>
<sequence>MRSTAALRLRNLVSSRAHRYKLVAIRPRRYSTRRPHILTGLRPSIHPFSPLKNLDTLQPHTYRSKMSDTELDAAAAAEVYAAEALAGLQATLLNDTETQSRARELTQNIHEIKERMTAAAASATAASSKRSNEGPLLIAVSKLKPAIDILALHIDGQEHFGENYVQELSKKQPILPNTIHWHFIGSLQSSAISKLARLPNLYAVHSVDSAKKAVALNRLRPDNLPPVRVFIQVNTSGEDSKSGLAPSSEDLYTAVATIRKECPKLILEGLMTIGAIARSQAAKEGEENEDFITLVNVAEELEARIEKDDGEKVTLKLSMGMSDDFENAIALGADYVRVGSSIFGARPAKADATIL</sequence>
<feature type="modified residue" description="N6-(pyridoxal phosphate)lysine" evidence="2">
    <location>
        <position position="142"/>
    </location>
</feature>
<dbReference type="GO" id="GO:0030170">
    <property type="term" value="F:pyridoxal phosphate binding"/>
    <property type="evidence" value="ECO:0007669"/>
    <property type="project" value="UniProtKB-UniRule"/>
</dbReference>
<evidence type="ECO:0000256" key="2">
    <source>
        <dbReference type="HAMAP-Rule" id="MF_03225"/>
    </source>
</evidence>
<gene>
    <name evidence="5" type="ORF">TWF696_008710</name>
</gene>
<keyword evidence="6" id="KW-1185">Reference proteome</keyword>
<evidence type="ECO:0000313" key="6">
    <source>
        <dbReference type="Proteomes" id="UP001375240"/>
    </source>
</evidence>
<dbReference type="AlphaFoldDB" id="A0AAV9UHI5"/>
<dbReference type="InterPro" id="IPR001608">
    <property type="entry name" value="Ala_racemase_N"/>
</dbReference>
<name>A0AAV9UHI5_9PEZI</name>
<dbReference type="SUPFAM" id="SSF51419">
    <property type="entry name" value="PLP-binding barrel"/>
    <property type="match status" value="1"/>
</dbReference>
<dbReference type="FunFam" id="3.20.20.10:FF:000018">
    <property type="entry name" value="Pyridoxal phosphate homeostasis protein"/>
    <property type="match status" value="1"/>
</dbReference>
<dbReference type="HAMAP" id="MF_02087">
    <property type="entry name" value="PLP_homeostasis"/>
    <property type="match status" value="1"/>
</dbReference>
<evidence type="ECO:0000313" key="5">
    <source>
        <dbReference type="EMBL" id="KAK6341641.1"/>
    </source>
</evidence>
<feature type="domain" description="Alanine racemase N-terminal" evidence="4">
    <location>
        <begin position="105"/>
        <end position="347"/>
    </location>
</feature>
<dbReference type="Pfam" id="PF01168">
    <property type="entry name" value="Ala_racemase_N"/>
    <property type="match status" value="1"/>
</dbReference>
<evidence type="ECO:0000259" key="4">
    <source>
        <dbReference type="Pfam" id="PF01168"/>
    </source>
</evidence>
<organism evidence="5 6">
    <name type="scientific">Orbilia brochopaga</name>
    <dbReference type="NCBI Taxonomy" id="3140254"/>
    <lineage>
        <taxon>Eukaryota</taxon>
        <taxon>Fungi</taxon>
        <taxon>Dikarya</taxon>
        <taxon>Ascomycota</taxon>
        <taxon>Pezizomycotina</taxon>
        <taxon>Orbiliomycetes</taxon>
        <taxon>Orbiliales</taxon>
        <taxon>Orbiliaceae</taxon>
        <taxon>Orbilia</taxon>
    </lineage>
</organism>
<dbReference type="Gene3D" id="3.20.20.10">
    <property type="entry name" value="Alanine racemase"/>
    <property type="match status" value="1"/>
</dbReference>
<dbReference type="PANTHER" id="PTHR10146">
    <property type="entry name" value="PROLINE SYNTHETASE CO-TRANSCRIBED BACTERIAL HOMOLOG PROTEIN"/>
    <property type="match status" value="1"/>
</dbReference>
<accession>A0AAV9UHI5</accession>
<comment type="function">
    <text evidence="2">Pyridoxal 5'-phosphate (PLP)-binding protein, which may be involved in intracellular homeostatic regulation of pyridoxal 5'-phosphate (PLP), the active form of vitamin B6.</text>
</comment>
<evidence type="ECO:0000256" key="1">
    <source>
        <dbReference type="ARBA" id="ARBA00022898"/>
    </source>
</evidence>
<keyword evidence="1 2" id="KW-0663">Pyridoxal phosphate</keyword>
<comment type="caution">
    <text evidence="5">The sequence shown here is derived from an EMBL/GenBank/DDBJ whole genome shotgun (WGS) entry which is preliminary data.</text>
</comment>